<feature type="non-terminal residue" evidence="1">
    <location>
        <position position="1"/>
    </location>
</feature>
<accession>A0AAD5CBC9</accession>
<feature type="non-terminal residue" evidence="1">
    <location>
        <position position="67"/>
    </location>
</feature>
<gene>
    <name evidence="1" type="ORF">M8C21_030959</name>
</gene>
<reference evidence="1" key="1">
    <citation type="submission" date="2022-06" db="EMBL/GenBank/DDBJ databases">
        <title>Uncovering the hologenomic basis of an extraordinary plant invasion.</title>
        <authorList>
            <person name="Bieker V.C."/>
            <person name="Martin M.D."/>
            <person name="Gilbert T."/>
            <person name="Hodgins K."/>
            <person name="Battlay P."/>
            <person name="Petersen B."/>
            <person name="Wilson J."/>
        </authorList>
    </citation>
    <scope>NUCLEOTIDE SEQUENCE</scope>
    <source>
        <strain evidence="1">AA19_3_7</strain>
        <tissue evidence="1">Leaf</tissue>
    </source>
</reference>
<dbReference type="EMBL" id="JAMZMK010008739">
    <property type="protein sequence ID" value="KAI7738737.1"/>
    <property type="molecule type" value="Genomic_DNA"/>
</dbReference>
<name>A0AAD5CBC9_AMBAR</name>
<sequence length="67" mass="7721">ERERERDTEAGIGEERREIETTTAFGVHPKDQEVLYKDSRVYNERNELGILHPLAGSQIGSSYLLFL</sequence>
<dbReference type="Proteomes" id="UP001206925">
    <property type="component" value="Unassembled WGS sequence"/>
</dbReference>
<keyword evidence="2" id="KW-1185">Reference proteome</keyword>
<proteinExistence type="predicted"/>
<protein>
    <submittedName>
        <fullName evidence="1">Uncharacterized protein</fullName>
    </submittedName>
</protein>
<organism evidence="1 2">
    <name type="scientific">Ambrosia artemisiifolia</name>
    <name type="common">Common ragweed</name>
    <dbReference type="NCBI Taxonomy" id="4212"/>
    <lineage>
        <taxon>Eukaryota</taxon>
        <taxon>Viridiplantae</taxon>
        <taxon>Streptophyta</taxon>
        <taxon>Embryophyta</taxon>
        <taxon>Tracheophyta</taxon>
        <taxon>Spermatophyta</taxon>
        <taxon>Magnoliopsida</taxon>
        <taxon>eudicotyledons</taxon>
        <taxon>Gunneridae</taxon>
        <taxon>Pentapetalae</taxon>
        <taxon>asterids</taxon>
        <taxon>campanulids</taxon>
        <taxon>Asterales</taxon>
        <taxon>Asteraceae</taxon>
        <taxon>Asteroideae</taxon>
        <taxon>Heliantheae alliance</taxon>
        <taxon>Heliantheae</taxon>
        <taxon>Ambrosia</taxon>
    </lineage>
</organism>
<comment type="caution">
    <text evidence="1">The sequence shown here is derived from an EMBL/GenBank/DDBJ whole genome shotgun (WGS) entry which is preliminary data.</text>
</comment>
<evidence type="ECO:0000313" key="1">
    <source>
        <dbReference type="EMBL" id="KAI7738737.1"/>
    </source>
</evidence>
<dbReference type="AlphaFoldDB" id="A0AAD5CBC9"/>
<evidence type="ECO:0000313" key="2">
    <source>
        <dbReference type="Proteomes" id="UP001206925"/>
    </source>
</evidence>